<reference evidence="4" key="1">
    <citation type="journal article" date="2019" name="Int. J. Syst. Evol. Microbiol.">
        <title>The Global Catalogue of Microorganisms (GCM) 10K type strain sequencing project: providing services to taxonomists for standard genome sequencing and annotation.</title>
        <authorList>
            <consortium name="The Broad Institute Genomics Platform"/>
            <consortium name="The Broad Institute Genome Sequencing Center for Infectious Disease"/>
            <person name="Wu L."/>
            <person name="Ma J."/>
        </authorList>
    </citation>
    <scope>NUCLEOTIDE SEQUENCE [LARGE SCALE GENOMIC DNA]</scope>
    <source>
        <strain evidence="4">JCM 18054</strain>
    </source>
</reference>
<dbReference type="PANTHER" id="PTHR43569:SF2">
    <property type="entry name" value="AMIDOHYDROLASE-RELATED DOMAIN-CONTAINING PROTEIN"/>
    <property type="match status" value="1"/>
</dbReference>
<dbReference type="Gene3D" id="3.20.20.140">
    <property type="entry name" value="Metal-dependent hydrolases"/>
    <property type="match status" value="1"/>
</dbReference>
<organism evidence="3 4">
    <name type="scientific">Amycolatopsis dongchuanensis</name>
    <dbReference type="NCBI Taxonomy" id="1070866"/>
    <lineage>
        <taxon>Bacteria</taxon>
        <taxon>Bacillati</taxon>
        <taxon>Actinomycetota</taxon>
        <taxon>Actinomycetes</taxon>
        <taxon>Pseudonocardiales</taxon>
        <taxon>Pseudonocardiaceae</taxon>
        <taxon>Amycolatopsis</taxon>
    </lineage>
</organism>
<keyword evidence="4" id="KW-1185">Reference proteome</keyword>
<dbReference type="Pfam" id="PF04909">
    <property type="entry name" value="Amidohydro_2"/>
    <property type="match status" value="1"/>
</dbReference>
<gene>
    <name evidence="3" type="ORF">GCM10023214_08600</name>
</gene>
<evidence type="ECO:0000313" key="3">
    <source>
        <dbReference type="EMBL" id="GAA5154315.1"/>
    </source>
</evidence>
<dbReference type="InterPro" id="IPR052350">
    <property type="entry name" value="Metallo-dep_Lactonases"/>
</dbReference>
<dbReference type="EMBL" id="BAABIB010000018">
    <property type="protein sequence ID" value="GAA5154315.1"/>
    <property type="molecule type" value="Genomic_DNA"/>
</dbReference>
<dbReference type="Proteomes" id="UP001500192">
    <property type="component" value="Unassembled WGS sequence"/>
</dbReference>
<dbReference type="PANTHER" id="PTHR43569">
    <property type="entry name" value="AMIDOHYDROLASE"/>
    <property type="match status" value="1"/>
</dbReference>
<sequence>MIRVDAHHHVWDLAVRDQPWITGPALAPLRRDFGLPELAPQAAAQGVTATVVVQTVSDEQETVELLTLAGPVAAVVGWTDLTAPDVAERLAALGERPGGSHLRGLRHQAQDEPDPRWLCREDVRRGLRAVADAGLVYELLVTPAQLPAAVETVTAVPECRFVLDHLAKPTVAAGGWEPWASDLARLAALPNVDCKLSGLVTGADWDRWSVRDLRPYADHALGLFGPERILFGSDWPVCTLAADYERVVRTAETLTEALSENERAGVFGGNAVRVYGLNL</sequence>
<evidence type="ECO:0000259" key="2">
    <source>
        <dbReference type="Pfam" id="PF04909"/>
    </source>
</evidence>
<dbReference type="InterPro" id="IPR006680">
    <property type="entry name" value="Amidohydro-rel"/>
</dbReference>
<accession>A0ABP9Q3T2</accession>
<comment type="similarity">
    <text evidence="1">Belongs to the metallo-dependent hydrolases superfamily.</text>
</comment>
<proteinExistence type="inferred from homology"/>
<evidence type="ECO:0000313" key="4">
    <source>
        <dbReference type="Proteomes" id="UP001500192"/>
    </source>
</evidence>
<protein>
    <submittedName>
        <fullName evidence="3">Amidohydrolase family protein</fullName>
    </submittedName>
</protein>
<dbReference type="SUPFAM" id="SSF51556">
    <property type="entry name" value="Metallo-dependent hydrolases"/>
    <property type="match status" value="1"/>
</dbReference>
<comment type="caution">
    <text evidence="3">The sequence shown here is derived from an EMBL/GenBank/DDBJ whole genome shotgun (WGS) entry which is preliminary data.</text>
</comment>
<dbReference type="InterPro" id="IPR032466">
    <property type="entry name" value="Metal_Hydrolase"/>
</dbReference>
<name>A0ABP9Q3T2_9PSEU</name>
<feature type="domain" description="Amidohydrolase-related" evidence="2">
    <location>
        <begin position="4"/>
        <end position="277"/>
    </location>
</feature>
<evidence type="ECO:0000256" key="1">
    <source>
        <dbReference type="ARBA" id="ARBA00038310"/>
    </source>
</evidence>